<gene>
    <name evidence="1" type="ORF">L6452_20639</name>
</gene>
<evidence type="ECO:0000313" key="2">
    <source>
        <dbReference type="Proteomes" id="UP001055879"/>
    </source>
</evidence>
<evidence type="ECO:0000313" key="1">
    <source>
        <dbReference type="EMBL" id="KAI3719735.1"/>
    </source>
</evidence>
<name>A0ACB9BBY4_ARCLA</name>
<organism evidence="1 2">
    <name type="scientific">Arctium lappa</name>
    <name type="common">Greater burdock</name>
    <name type="synonym">Lappa major</name>
    <dbReference type="NCBI Taxonomy" id="4217"/>
    <lineage>
        <taxon>Eukaryota</taxon>
        <taxon>Viridiplantae</taxon>
        <taxon>Streptophyta</taxon>
        <taxon>Embryophyta</taxon>
        <taxon>Tracheophyta</taxon>
        <taxon>Spermatophyta</taxon>
        <taxon>Magnoliopsida</taxon>
        <taxon>eudicotyledons</taxon>
        <taxon>Gunneridae</taxon>
        <taxon>Pentapetalae</taxon>
        <taxon>asterids</taxon>
        <taxon>campanulids</taxon>
        <taxon>Asterales</taxon>
        <taxon>Asteraceae</taxon>
        <taxon>Carduoideae</taxon>
        <taxon>Cardueae</taxon>
        <taxon>Arctiinae</taxon>
        <taxon>Arctium</taxon>
    </lineage>
</organism>
<protein>
    <submittedName>
        <fullName evidence="1">Uncharacterized protein</fullName>
    </submittedName>
</protein>
<accession>A0ACB9BBY4</accession>
<reference evidence="1 2" key="2">
    <citation type="journal article" date="2022" name="Mol. Ecol. Resour.">
        <title>The genomes of chicory, endive, great burdock and yacon provide insights into Asteraceae paleo-polyploidization history and plant inulin production.</title>
        <authorList>
            <person name="Fan W."/>
            <person name="Wang S."/>
            <person name="Wang H."/>
            <person name="Wang A."/>
            <person name="Jiang F."/>
            <person name="Liu H."/>
            <person name="Zhao H."/>
            <person name="Xu D."/>
            <person name="Zhang Y."/>
        </authorList>
    </citation>
    <scope>NUCLEOTIDE SEQUENCE [LARGE SCALE GENOMIC DNA]</scope>
    <source>
        <strain evidence="2">cv. Niubang</strain>
    </source>
</reference>
<proteinExistence type="predicted"/>
<dbReference type="EMBL" id="CM042052">
    <property type="protein sequence ID" value="KAI3719735.1"/>
    <property type="molecule type" value="Genomic_DNA"/>
</dbReference>
<dbReference type="Proteomes" id="UP001055879">
    <property type="component" value="Linkage Group LG06"/>
</dbReference>
<comment type="caution">
    <text evidence="1">The sequence shown here is derived from an EMBL/GenBank/DDBJ whole genome shotgun (WGS) entry which is preliminary data.</text>
</comment>
<reference evidence="2" key="1">
    <citation type="journal article" date="2022" name="Mol. Ecol. Resour.">
        <title>The genomes of chicory, endive, great burdock and yacon provide insights into Asteraceae palaeo-polyploidization history and plant inulin production.</title>
        <authorList>
            <person name="Fan W."/>
            <person name="Wang S."/>
            <person name="Wang H."/>
            <person name="Wang A."/>
            <person name="Jiang F."/>
            <person name="Liu H."/>
            <person name="Zhao H."/>
            <person name="Xu D."/>
            <person name="Zhang Y."/>
        </authorList>
    </citation>
    <scope>NUCLEOTIDE SEQUENCE [LARGE SCALE GENOMIC DNA]</scope>
    <source>
        <strain evidence="2">cv. Niubang</strain>
    </source>
</reference>
<keyword evidence="2" id="KW-1185">Reference proteome</keyword>
<sequence>MTVAHITTDMLYDNIDDRLEFTGNGNFDVLWPGNGKPGLWMNLMSRMAGVYTLLAREEAIFMAERSGHRHENGELAGDEDIELVIPPIFERCTKILDANEQMMARDLYWEVVNDDGSKKEKGEEMLLKCIEKNGTTCVVEPVLYEQRRVKERLTRV</sequence>